<protein>
    <submittedName>
        <fullName evidence="1">Uncharacterized protein</fullName>
    </submittedName>
</protein>
<dbReference type="EMBL" id="JH767185">
    <property type="protein sequence ID" value="EQC29310.1"/>
    <property type="molecule type" value="Genomic_DNA"/>
</dbReference>
<dbReference type="RefSeq" id="XP_008617284.1">
    <property type="nucleotide sequence ID" value="XM_008619062.1"/>
</dbReference>
<gene>
    <name evidence="1" type="ORF">SDRG_12979</name>
</gene>
<accession>T0Q759</accession>
<proteinExistence type="predicted"/>
<dbReference type="STRING" id="1156394.T0Q759"/>
<dbReference type="InParanoid" id="T0Q759"/>
<reference evidence="1 2" key="1">
    <citation type="submission" date="2012-04" db="EMBL/GenBank/DDBJ databases">
        <title>The Genome Sequence of Saprolegnia declina VS20.</title>
        <authorList>
            <consortium name="The Broad Institute Genome Sequencing Platform"/>
            <person name="Russ C."/>
            <person name="Nusbaum C."/>
            <person name="Tyler B."/>
            <person name="van West P."/>
            <person name="Dieguez-Uribeondo J."/>
            <person name="de Bruijn I."/>
            <person name="Tripathy S."/>
            <person name="Jiang R."/>
            <person name="Young S.K."/>
            <person name="Zeng Q."/>
            <person name="Gargeya S."/>
            <person name="Fitzgerald M."/>
            <person name="Haas B."/>
            <person name="Abouelleil A."/>
            <person name="Alvarado L."/>
            <person name="Arachchi H.M."/>
            <person name="Berlin A."/>
            <person name="Chapman S.B."/>
            <person name="Goldberg J."/>
            <person name="Griggs A."/>
            <person name="Gujja S."/>
            <person name="Hansen M."/>
            <person name="Howarth C."/>
            <person name="Imamovic A."/>
            <person name="Larimer J."/>
            <person name="McCowen C."/>
            <person name="Montmayeur A."/>
            <person name="Murphy C."/>
            <person name="Neiman D."/>
            <person name="Pearson M."/>
            <person name="Priest M."/>
            <person name="Roberts A."/>
            <person name="Saif S."/>
            <person name="Shea T."/>
            <person name="Sisk P."/>
            <person name="Sykes S."/>
            <person name="Wortman J."/>
            <person name="Nusbaum C."/>
            <person name="Birren B."/>
        </authorList>
    </citation>
    <scope>NUCLEOTIDE SEQUENCE [LARGE SCALE GENOMIC DNA]</scope>
    <source>
        <strain evidence="1 2">VS20</strain>
    </source>
</reference>
<dbReference type="OrthoDB" id="289038at2759"/>
<organism evidence="1 2">
    <name type="scientific">Saprolegnia diclina (strain VS20)</name>
    <dbReference type="NCBI Taxonomy" id="1156394"/>
    <lineage>
        <taxon>Eukaryota</taxon>
        <taxon>Sar</taxon>
        <taxon>Stramenopiles</taxon>
        <taxon>Oomycota</taxon>
        <taxon>Saprolegniomycetes</taxon>
        <taxon>Saprolegniales</taxon>
        <taxon>Saprolegniaceae</taxon>
        <taxon>Saprolegnia</taxon>
    </lineage>
</organism>
<dbReference type="eggNOG" id="ENOG502S8QR">
    <property type="taxonomic scope" value="Eukaryota"/>
</dbReference>
<name>T0Q759_SAPDV</name>
<evidence type="ECO:0000313" key="2">
    <source>
        <dbReference type="Proteomes" id="UP000030762"/>
    </source>
</evidence>
<evidence type="ECO:0000313" key="1">
    <source>
        <dbReference type="EMBL" id="EQC29310.1"/>
    </source>
</evidence>
<keyword evidence="2" id="KW-1185">Reference proteome</keyword>
<sequence length="192" mass="21882">MPEHFTEPPELVQLPSDVRLVDLLSLLSAKLRMDRNQMRLLTMRTSGYWSISTTVLNPTNDATTLQQTLCGNLMFRDGYSIYVEAVDALASSPSLAKELFVARAHSITLQVKTTEPTLLRAKNAEGDAMGWSFTVDRRQPLQELKDQICTFFELRPETFKLRRSRETGVELKHLAVSFKNLTLLNQSTVWTY</sequence>
<dbReference type="GeneID" id="19953706"/>
<dbReference type="Proteomes" id="UP000030762">
    <property type="component" value="Unassembled WGS sequence"/>
</dbReference>
<dbReference type="AlphaFoldDB" id="T0Q759"/>
<dbReference type="VEuPathDB" id="FungiDB:SDRG_12979"/>